<proteinExistence type="predicted"/>
<dbReference type="Gene3D" id="3.90.1580.10">
    <property type="entry name" value="paralog of FGE (formylglycine-generating enzyme)"/>
    <property type="match status" value="1"/>
</dbReference>
<dbReference type="EMBL" id="JAAAWP010000003">
    <property type="protein sequence ID" value="NDW21195.1"/>
    <property type="molecule type" value="Genomic_DNA"/>
</dbReference>
<comment type="caution">
    <text evidence="2">The sequence shown here is derived from an EMBL/GenBank/DDBJ whole genome shotgun (WGS) entry which is preliminary data.</text>
</comment>
<dbReference type="Proteomes" id="UP000478837">
    <property type="component" value="Unassembled WGS sequence"/>
</dbReference>
<feature type="region of interest" description="Disordered" evidence="1">
    <location>
        <begin position="1"/>
        <end position="28"/>
    </location>
</feature>
<sequence length="91" mass="10598">MRGGSWNNKPRNMRASNRNRNNIDKRRNNNGFRLAQSARHCGSNGQCLCIYGYTKCIKGCPWCLSCLRNGWEWQIVQTGMFFLLRRLKGTI</sequence>
<keyword evidence="3" id="KW-1185">Reference proteome</keyword>
<evidence type="ECO:0000313" key="2">
    <source>
        <dbReference type="EMBL" id="NDW21195.1"/>
    </source>
</evidence>
<feature type="compositionally biased region" description="Polar residues" evidence="1">
    <location>
        <begin position="1"/>
        <end position="10"/>
    </location>
</feature>
<name>A0A6L9MTF5_9ALTE</name>
<dbReference type="InterPro" id="IPR042095">
    <property type="entry name" value="SUMF_sf"/>
</dbReference>
<evidence type="ECO:0000256" key="1">
    <source>
        <dbReference type="SAM" id="MobiDB-lite"/>
    </source>
</evidence>
<dbReference type="SUPFAM" id="SSF56436">
    <property type="entry name" value="C-type lectin-like"/>
    <property type="match status" value="1"/>
</dbReference>
<protein>
    <recommendedName>
        <fullName evidence="4">SUMF1/EgtB/PvdO family nonheme iron enzyme</fullName>
    </recommendedName>
</protein>
<dbReference type="AlphaFoldDB" id="A0A6L9MTF5"/>
<reference evidence="2 3" key="1">
    <citation type="submission" date="2020-01" db="EMBL/GenBank/DDBJ databases">
        <title>Genomes of bacteria type strains.</title>
        <authorList>
            <person name="Chen J."/>
            <person name="Zhu S."/>
            <person name="Yang J."/>
        </authorList>
    </citation>
    <scope>NUCLEOTIDE SEQUENCE [LARGE SCALE GENOMIC DNA]</scope>
    <source>
        <strain evidence="2 3">LMG 22958</strain>
    </source>
</reference>
<gene>
    <name evidence="2" type="ORF">GTW09_06660</name>
</gene>
<accession>A0A6L9MTF5</accession>
<evidence type="ECO:0008006" key="4">
    <source>
        <dbReference type="Google" id="ProtNLM"/>
    </source>
</evidence>
<organism evidence="2 3">
    <name type="scientific">Alteromonas hispanica</name>
    <dbReference type="NCBI Taxonomy" id="315421"/>
    <lineage>
        <taxon>Bacteria</taxon>
        <taxon>Pseudomonadati</taxon>
        <taxon>Pseudomonadota</taxon>
        <taxon>Gammaproteobacteria</taxon>
        <taxon>Alteromonadales</taxon>
        <taxon>Alteromonadaceae</taxon>
        <taxon>Alteromonas/Salinimonas group</taxon>
        <taxon>Alteromonas</taxon>
    </lineage>
</organism>
<dbReference type="InterPro" id="IPR016187">
    <property type="entry name" value="CTDL_fold"/>
</dbReference>
<evidence type="ECO:0000313" key="3">
    <source>
        <dbReference type="Proteomes" id="UP000478837"/>
    </source>
</evidence>